<dbReference type="AlphaFoldDB" id="A0A815V0B6"/>
<comment type="caution">
    <text evidence="2">The sequence shown here is derived from an EMBL/GenBank/DDBJ whole genome shotgun (WGS) entry which is preliminary data.</text>
</comment>
<keyword evidence="1" id="KW-0472">Membrane</keyword>
<name>A0A815V0B6_9BILA</name>
<accession>A0A815V0B6</accession>
<feature type="transmembrane region" description="Helical" evidence="1">
    <location>
        <begin position="6"/>
        <end position="27"/>
    </location>
</feature>
<keyword evidence="1" id="KW-1133">Transmembrane helix</keyword>
<keyword evidence="1" id="KW-0812">Transmembrane</keyword>
<feature type="non-terminal residue" evidence="2">
    <location>
        <position position="75"/>
    </location>
</feature>
<sequence>MRLYPIRLIKILILLILFIAIFDKIYLQTWHSKIKIIPIERKFPTVLTSNDEFNQISYTLEPFTAKLPHFSDDEA</sequence>
<reference evidence="2" key="1">
    <citation type="submission" date="2021-02" db="EMBL/GenBank/DDBJ databases">
        <authorList>
            <person name="Nowell W R."/>
        </authorList>
    </citation>
    <scope>NUCLEOTIDE SEQUENCE</scope>
</reference>
<dbReference type="EMBL" id="CAJNOU010007411">
    <property type="protein sequence ID" value="CAF1524202.1"/>
    <property type="molecule type" value="Genomic_DNA"/>
</dbReference>
<gene>
    <name evidence="2" type="ORF">SEV965_LOCUS37180</name>
</gene>
<evidence type="ECO:0000313" key="2">
    <source>
        <dbReference type="EMBL" id="CAF1524202.1"/>
    </source>
</evidence>
<evidence type="ECO:0000256" key="1">
    <source>
        <dbReference type="SAM" id="Phobius"/>
    </source>
</evidence>
<dbReference type="Proteomes" id="UP000663889">
    <property type="component" value="Unassembled WGS sequence"/>
</dbReference>
<protein>
    <submittedName>
        <fullName evidence="2">Uncharacterized protein</fullName>
    </submittedName>
</protein>
<proteinExistence type="predicted"/>
<evidence type="ECO:0000313" key="3">
    <source>
        <dbReference type="Proteomes" id="UP000663889"/>
    </source>
</evidence>
<organism evidence="2 3">
    <name type="scientific">Rotaria sordida</name>
    <dbReference type="NCBI Taxonomy" id="392033"/>
    <lineage>
        <taxon>Eukaryota</taxon>
        <taxon>Metazoa</taxon>
        <taxon>Spiralia</taxon>
        <taxon>Gnathifera</taxon>
        <taxon>Rotifera</taxon>
        <taxon>Eurotatoria</taxon>
        <taxon>Bdelloidea</taxon>
        <taxon>Philodinida</taxon>
        <taxon>Philodinidae</taxon>
        <taxon>Rotaria</taxon>
    </lineage>
</organism>